<evidence type="ECO:0000256" key="1">
    <source>
        <dbReference type="SAM" id="MobiDB-lite"/>
    </source>
</evidence>
<gene>
    <name evidence="2" type="ORF">IAR55_007198</name>
</gene>
<evidence type="ECO:0000313" key="3">
    <source>
        <dbReference type="Proteomes" id="UP001388673"/>
    </source>
</evidence>
<keyword evidence="3" id="KW-1185">Reference proteome</keyword>
<comment type="caution">
    <text evidence="2">The sequence shown here is derived from an EMBL/GenBank/DDBJ whole genome shotgun (WGS) entry which is preliminary data.</text>
</comment>
<organism evidence="2 3">
    <name type="scientific">Kwoniella newhampshirensis</name>
    <dbReference type="NCBI Taxonomy" id="1651941"/>
    <lineage>
        <taxon>Eukaryota</taxon>
        <taxon>Fungi</taxon>
        <taxon>Dikarya</taxon>
        <taxon>Basidiomycota</taxon>
        <taxon>Agaricomycotina</taxon>
        <taxon>Tremellomycetes</taxon>
        <taxon>Tremellales</taxon>
        <taxon>Cryptococcaceae</taxon>
        <taxon>Kwoniella</taxon>
    </lineage>
</organism>
<dbReference type="KEGG" id="kne:92184456"/>
<dbReference type="AlphaFoldDB" id="A0AAW0YHE2"/>
<sequence length="239" mass="26500">MQEYRYSTTTTEARRALLKEGLSNLRAAQLNQVKAEELTMGYLGLAKASIIADMDEFFRYTKFTSDEKTRVALFQSDIKDFFTCLEDHLRLGNSDIFDDTPVSKLTGSRSAKTKIQTLESLGLNLDSGTPLSSSIQNYFSLNPNLNIDSPTPALGRTRPLSFGGPKVNRSVSSRDAKLSSSPSTTFITSRHAPQALGHSPTNQSTAEDQDNHHCTPETSMPPWNDEDLRLPQYSEEAVD</sequence>
<feature type="compositionally biased region" description="Polar residues" evidence="1">
    <location>
        <begin position="178"/>
        <end position="188"/>
    </location>
</feature>
<dbReference type="EMBL" id="JBCAWK010000016">
    <property type="protein sequence ID" value="KAK8842977.1"/>
    <property type="molecule type" value="Genomic_DNA"/>
</dbReference>
<dbReference type="GeneID" id="92184456"/>
<feature type="region of interest" description="Disordered" evidence="1">
    <location>
        <begin position="150"/>
        <end position="239"/>
    </location>
</feature>
<protein>
    <submittedName>
        <fullName evidence="2">Uncharacterized protein</fullName>
    </submittedName>
</protein>
<reference evidence="2 3" key="1">
    <citation type="journal article" date="2024" name="bioRxiv">
        <title>Comparative genomics of Cryptococcus and Kwoniella reveals pathogenesis evolution and contrasting karyotype dynamics via intercentromeric recombination or chromosome fusion.</title>
        <authorList>
            <person name="Coelho M.A."/>
            <person name="David-Palma M."/>
            <person name="Shea T."/>
            <person name="Bowers K."/>
            <person name="McGinley-Smith S."/>
            <person name="Mohammad A.W."/>
            <person name="Gnirke A."/>
            <person name="Yurkov A.M."/>
            <person name="Nowrousian M."/>
            <person name="Sun S."/>
            <person name="Cuomo C.A."/>
            <person name="Heitman J."/>
        </authorList>
    </citation>
    <scope>NUCLEOTIDE SEQUENCE [LARGE SCALE GENOMIC DNA]</scope>
    <source>
        <strain evidence="2 3">CBS 13917</strain>
    </source>
</reference>
<name>A0AAW0YHE2_9TREE</name>
<dbReference type="Proteomes" id="UP001388673">
    <property type="component" value="Unassembled WGS sequence"/>
</dbReference>
<evidence type="ECO:0000313" key="2">
    <source>
        <dbReference type="EMBL" id="KAK8842977.1"/>
    </source>
</evidence>
<dbReference type="RefSeq" id="XP_066799257.1">
    <property type="nucleotide sequence ID" value="XM_066950271.1"/>
</dbReference>
<accession>A0AAW0YHE2</accession>
<proteinExistence type="predicted"/>